<protein>
    <recommendedName>
        <fullName evidence="3">F-box domain-containing protein</fullName>
    </recommendedName>
</protein>
<keyword evidence="2" id="KW-1185">Reference proteome</keyword>
<name>A0AAD7E0E0_9AGAR</name>
<evidence type="ECO:0008006" key="3">
    <source>
        <dbReference type="Google" id="ProtNLM"/>
    </source>
</evidence>
<gene>
    <name evidence="1" type="ORF">B0H16DRAFT_750820</name>
</gene>
<dbReference type="Proteomes" id="UP001215598">
    <property type="component" value="Unassembled WGS sequence"/>
</dbReference>
<evidence type="ECO:0000313" key="2">
    <source>
        <dbReference type="Proteomes" id="UP001215598"/>
    </source>
</evidence>
<dbReference type="AlphaFoldDB" id="A0AAD7E0E0"/>
<evidence type="ECO:0000313" key="1">
    <source>
        <dbReference type="EMBL" id="KAJ7701981.1"/>
    </source>
</evidence>
<accession>A0AAD7E0E0</accession>
<reference evidence="1" key="1">
    <citation type="submission" date="2023-03" db="EMBL/GenBank/DDBJ databases">
        <title>Massive genome expansion in bonnet fungi (Mycena s.s.) driven by repeated elements and novel gene families across ecological guilds.</title>
        <authorList>
            <consortium name="Lawrence Berkeley National Laboratory"/>
            <person name="Harder C.B."/>
            <person name="Miyauchi S."/>
            <person name="Viragh M."/>
            <person name="Kuo A."/>
            <person name="Thoen E."/>
            <person name="Andreopoulos B."/>
            <person name="Lu D."/>
            <person name="Skrede I."/>
            <person name="Drula E."/>
            <person name="Henrissat B."/>
            <person name="Morin E."/>
            <person name="Kohler A."/>
            <person name="Barry K."/>
            <person name="LaButti K."/>
            <person name="Morin E."/>
            <person name="Salamov A."/>
            <person name="Lipzen A."/>
            <person name="Mereny Z."/>
            <person name="Hegedus B."/>
            <person name="Baldrian P."/>
            <person name="Stursova M."/>
            <person name="Weitz H."/>
            <person name="Taylor A."/>
            <person name="Grigoriev I.V."/>
            <person name="Nagy L.G."/>
            <person name="Martin F."/>
            <person name="Kauserud H."/>
        </authorList>
    </citation>
    <scope>NUCLEOTIDE SEQUENCE</scope>
    <source>
        <strain evidence="1">CBHHK182m</strain>
    </source>
</reference>
<comment type="caution">
    <text evidence="1">The sequence shown here is derived from an EMBL/GenBank/DDBJ whole genome shotgun (WGS) entry which is preliminary data.</text>
</comment>
<sequence>MDSPFLDRVHSNYIPSDDEIEGIQAELLARSRDLERINELIRSLTAERDKIQDYIDVHKALISYPRRLPHDIVQEIFIACLPHDSNAVMSRKEAPLLLCEICSAWRNLALNTPTLWASLHAPVQFLSGNKSRMRFLAQWLDRSGVAPLSLSVSAGLEFGSGGELDAVVQLLIRYSPRWRHLELLDFSAPALSMFAGIHAPALASIKISGTPGWQNIQMDMLKEQTLRSIEFQWFGINDNILDAPVAWHQLTQLSIIHFHVSFRESDGLLSLQHAFLLLQRCHRLISFEFSPNAEDCPELPGPVTSPLLRSLVMRRPSRLQTISLERFLHNLHMPELRTLHVHVPTFAPSATTLLDIGRQSPLIHDLRIDLSALNKELLLDALGYFPALTKLHVTDTDTWGAIGLESAANAPQLLQLLTPDFGSHSSIVCPLLQELIVLQCSPVSEDILFAFLQSQIDLETDFKALKIYFQEEDSLKHDVERFREHGLNIQFKFPHFWKSLPTPWSGLWPKDEDGFTQWD</sequence>
<dbReference type="Gene3D" id="3.80.10.10">
    <property type="entry name" value="Ribonuclease Inhibitor"/>
    <property type="match status" value="1"/>
</dbReference>
<dbReference type="SUPFAM" id="SSF52047">
    <property type="entry name" value="RNI-like"/>
    <property type="match status" value="1"/>
</dbReference>
<proteinExistence type="predicted"/>
<dbReference type="EMBL" id="JARKIB010000523">
    <property type="protein sequence ID" value="KAJ7701981.1"/>
    <property type="molecule type" value="Genomic_DNA"/>
</dbReference>
<dbReference type="InterPro" id="IPR032675">
    <property type="entry name" value="LRR_dom_sf"/>
</dbReference>
<organism evidence="1 2">
    <name type="scientific">Mycena metata</name>
    <dbReference type="NCBI Taxonomy" id="1033252"/>
    <lineage>
        <taxon>Eukaryota</taxon>
        <taxon>Fungi</taxon>
        <taxon>Dikarya</taxon>
        <taxon>Basidiomycota</taxon>
        <taxon>Agaricomycotina</taxon>
        <taxon>Agaricomycetes</taxon>
        <taxon>Agaricomycetidae</taxon>
        <taxon>Agaricales</taxon>
        <taxon>Marasmiineae</taxon>
        <taxon>Mycenaceae</taxon>
        <taxon>Mycena</taxon>
    </lineage>
</organism>